<evidence type="ECO:0000256" key="7">
    <source>
        <dbReference type="ARBA" id="ARBA00022670"/>
    </source>
</evidence>
<keyword evidence="10" id="KW-0862">Zinc</keyword>
<dbReference type="Pfam" id="PF17900">
    <property type="entry name" value="Peptidase_M1_N"/>
    <property type="match status" value="1"/>
</dbReference>
<evidence type="ECO:0000259" key="15">
    <source>
        <dbReference type="Pfam" id="PF11940"/>
    </source>
</evidence>
<dbReference type="GO" id="GO:0008237">
    <property type="term" value="F:metallopeptidase activity"/>
    <property type="evidence" value="ECO:0007669"/>
    <property type="project" value="UniProtKB-UniRule"/>
</dbReference>
<dbReference type="SUPFAM" id="SSF63737">
    <property type="entry name" value="Leukotriene A4 hydrolase N-terminal domain"/>
    <property type="match status" value="1"/>
</dbReference>
<evidence type="ECO:0000256" key="12">
    <source>
        <dbReference type="ARBA" id="ARBA00059739"/>
    </source>
</evidence>
<dbReference type="NCBIfam" id="TIGR02414">
    <property type="entry name" value="pepN_proteo"/>
    <property type="match status" value="1"/>
</dbReference>
<comment type="caution">
    <text evidence="18">The sequence shown here is derived from an EMBL/GenBank/DDBJ whole genome shotgun (WGS) entry which is preliminary data.</text>
</comment>
<gene>
    <name evidence="18" type="ORF">ENJ51_00980</name>
</gene>
<comment type="catalytic activity">
    <reaction evidence="1">
        <text>Release of an N-terminal amino acid, Xaa-|-Yaa- from a peptide, amide or arylamide. Xaa is preferably Ala, but may be most amino acids including Pro (slow action). When a terminal hydrophobic residue is followed by a prolyl residue, the two may be released as an intact Xaa-Pro dipeptide.</text>
        <dbReference type="EC" id="3.4.11.2"/>
    </reaction>
</comment>
<feature type="non-terminal residue" evidence="18">
    <location>
        <position position="838"/>
    </location>
</feature>
<evidence type="ECO:0000256" key="11">
    <source>
        <dbReference type="ARBA" id="ARBA00023049"/>
    </source>
</evidence>
<dbReference type="SUPFAM" id="SSF55486">
    <property type="entry name" value="Metalloproteases ('zincins'), catalytic domain"/>
    <property type="match status" value="1"/>
</dbReference>
<comment type="similarity">
    <text evidence="3">Belongs to the peptidase M1 family.</text>
</comment>
<dbReference type="InterPro" id="IPR027268">
    <property type="entry name" value="Peptidase_M4/M1_CTD_sf"/>
</dbReference>
<comment type="cofactor">
    <cofactor evidence="2">
        <name>Zn(2+)</name>
        <dbReference type="ChEBI" id="CHEBI:29105"/>
    </cofactor>
</comment>
<dbReference type="CDD" id="cd09600">
    <property type="entry name" value="M1_APN"/>
    <property type="match status" value="1"/>
</dbReference>
<dbReference type="Gene3D" id="1.25.50.10">
    <property type="entry name" value="Peptidase M1, alanyl aminopeptidase, C-terminal domain"/>
    <property type="match status" value="1"/>
</dbReference>
<feature type="domain" description="Aminopeptidase N-like N-terminal" evidence="17">
    <location>
        <begin position="50"/>
        <end position="191"/>
    </location>
</feature>
<evidence type="ECO:0000256" key="6">
    <source>
        <dbReference type="ARBA" id="ARBA00022438"/>
    </source>
</evidence>
<evidence type="ECO:0000256" key="8">
    <source>
        <dbReference type="ARBA" id="ARBA00022723"/>
    </source>
</evidence>
<dbReference type="Pfam" id="PF01433">
    <property type="entry name" value="Peptidase_M1"/>
    <property type="match status" value="1"/>
</dbReference>
<dbReference type="InterPro" id="IPR014782">
    <property type="entry name" value="Peptidase_M1_dom"/>
</dbReference>
<protein>
    <recommendedName>
        <fullName evidence="5 13">Aminopeptidase N</fullName>
        <ecNumber evidence="4 13">3.4.11.2</ecNumber>
    </recommendedName>
</protein>
<organism evidence="18">
    <name type="scientific">Leucothrix mucor</name>
    <dbReference type="NCBI Taxonomy" id="45248"/>
    <lineage>
        <taxon>Bacteria</taxon>
        <taxon>Pseudomonadati</taxon>
        <taxon>Pseudomonadota</taxon>
        <taxon>Gammaproteobacteria</taxon>
        <taxon>Thiotrichales</taxon>
        <taxon>Thiotrichaceae</taxon>
        <taxon>Leucothrix</taxon>
    </lineage>
</organism>
<keyword evidence="7" id="KW-0645">Protease</keyword>
<evidence type="ECO:0000256" key="5">
    <source>
        <dbReference type="ARBA" id="ARBA00015611"/>
    </source>
</evidence>
<evidence type="ECO:0000256" key="9">
    <source>
        <dbReference type="ARBA" id="ARBA00022801"/>
    </source>
</evidence>
<dbReference type="FunFam" id="3.30.2010.30:FF:000002">
    <property type="entry name" value="Putative aminopeptidase N"/>
    <property type="match status" value="1"/>
</dbReference>
<dbReference type="Gene3D" id="2.60.40.1840">
    <property type="match status" value="1"/>
</dbReference>
<dbReference type="InterPro" id="IPR012779">
    <property type="entry name" value="Peptidase_M1_pepN"/>
</dbReference>
<evidence type="ECO:0000313" key="18">
    <source>
        <dbReference type="EMBL" id="HFC91364.1"/>
    </source>
</evidence>
<keyword evidence="8" id="KW-0479">Metal-binding</keyword>
<dbReference type="GO" id="GO:0006508">
    <property type="term" value="P:proteolysis"/>
    <property type="evidence" value="ECO:0007669"/>
    <property type="project" value="UniProtKB-UniRule"/>
</dbReference>
<evidence type="ECO:0000256" key="13">
    <source>
        <dbReference type="NCBIfam" id="TIGR02414"/>
    </source>
</evidence>
<evidence type="ECO:0000259" key="16">
    <source>
        <dbReference type="Pfam" id="PF17432"/>
    </source>
</evidence>
<feature type="domain" description="Peptidase M1 membrane alanine aminopeptidase" evidence="14">
    <location>
        <begin position="231"/>
        <end position="442"/>
    </location>
</feature>
<sequence length="838" mass="95325">MKNSQAKTIYLKDYSVPTYQVDSIDLIFDLDEDSTLVTSIVVYHYNNASNAKQQLQLQGEELELESITLDGKLLTESDYTLDDKSLSIDNTPENFTLEIVTRIYPQKNTALDGLYKSSGNFCTQCEAQGFRRITYYLDRPDVMSVFSTLIRADKEKYPVLLSNGNLLESGDLEDGKHFAKWQDPFAKPAYLFALVAGNLEHISDTFTTMSGREIQLEIYTEAHNIDKCDHAMGSLQRAMKWDEERFGLEYDLDIYMIVAVDDFNMGAMENKGLNVFNSKLVFASPETATDHDYMSIESVIGHEYFHNWTGNRVTCRDWFQLSLKEGLTVFRDQEFSADLHSRSVQRIQDVRMLRTHQFAEDAGPMAHPIRPASFMEINNFYTLTIYEKGAEVVRLYHSLLGEEGFRKGMDLYFQRHDGQAVTTEDFLAAMADANKLNLNQLQHWYEQAGTPFVKVSMRYNATAKTCTLSLTQSCADTPESHHKKPFMIPIAMGLLDKNGKDLTLQLEGDSDALGTSHVLQLTQPQQEFTFINIDSEPLPSLLRGFSAPVRLDYPYGTADLIFLMQHDSDDFNRWEASQRLAKKLIIDMLSAHTKGEVLGIEPQVIDAYQALLENKDLDYSLRAEALSLPSEADIAEAVDHADPEAIHTIRELLRNTLAKALRLSFENTYAELEDKGEYKIDAQSIGKRRLKNICLAYLGAIKDDSIYQQCYQQFSDATNMTDNLAAFRVLLDIDCPQRQQAIDTFEARWKDNTQVMDKWFMMQACSSLPNTLDSVKALMQHDCFDIKNPNKVRAVIGAFANMNPVNFHQADGSGYTFITDRVLELDRLNPQIAARLVR</sequence>
<evidence type="ECO:0000256" key="2">
    <source>
        <dbReference type="ARBA" id="ARBA00001947"/>
    </source>
</evidence>
<dbReference type="PRINTS" id="PR00756">
    <property type="entry name" value="ALADIPTASE"/>
</dbReference>
<dbReference type="GO" id="GO:0008270">
    <property type="term" value="F:zinc ion binding"/>
    <property type="evidence" value="ECO:0007669"/>
    <property type="project" value="InterPro"/>
</dbReference>
<dbReference type="Gene3D" id="3.30.2010.30">
    <property type="match status" value="1"/>
</dbReference>
<dbReference type="InterPro" id="IPR024601">
    <property type="entry name" value="Peptidase_M1_pepN_C"/>
</dbReference>
<dbReference type="InterPro" id="IPR037144">
    <property type="entry name" value="Peptidase_M1_pepN_C_sf"/>
</dbReference>
<dbReference type="InterPro" id="IPR042097">
    <property type="entry name" value="Aminopeptidase_N-like_N_sf"/>
</dbReference>
<dbReference type="Pfam" id="PF11940">
    <property type="entry name" value="DUF3458"/>
    <property type="match status" value="1"/>
</dbReference>
<evidence type="ECO:0000259" key="14">
    <source>
        <dbReference type="Pfam" id="PF01433"/>
    </source>
</evidence>
<dbReference type="InterPro" id="IPR001930">
    <property type="entry name" value="Peptidase_M1"/>
</dbReference>
<dbReference type="InterPro" id="IPR038438">
    <property type="entry name" value="PepN_Ig-like_sf"/>
</dbReference>
<feature type="domain" description="Peptidase M1 alanyl aminopeptidase Ig-like fold" evidence="15">
    <location>
        <begin position="449"/>
        <end position="553"/>
    </location>
</feature>
<dbReference type="EMBL" id="DRMS01000040">
    <property type="protein sequence ID" value="HFC91364.1"/>
    <property type="molecule type" value="Genomic_DNA"/>
</dbReference>
<keyword evidence="6 18" id="KW-0031">Aminopeptidase</keyword>
<evidence type="ECO:0000259" key="17">
    <source>
        <dbReference type="Pfam" id="PF17900"/>
    </source>
</evidence>
<dbReference type="InterPro" id="IPR045357">
    <property type="entry name" value="Aminopeptidase_N-like_N"/>
</dbReference>
<evidence type="ECO:0000256" key="10">
    <source>
        <dbReference type="ARBA" id="ARBA00022833"/>
    </source>
</evidence>
<keyword evidence="9" id="KW-0378">Hydrolase</keyword>
<dbReference type="Gene3D" id="1.10.390.10">
    <property type="entry name" value="Neutral Protease Domain 2"/>
    <property type="match status" value="1"/>
</dbReference>
<dbReference type="AlphaFoldDB" id="A0A7V2SXR4"/>
<comment type="function">
    <text evidence="12">Aminopeptidase N is involved in the degradation of intracellular peptides generated by protein breakdown during normal growth as well as in response to nutrient starvation.</text>
</comment>
<name>A0A7V2SXR4_LEUMU</name>
<dbReference type="InterPro" id="IPR035414">
    <property type="entry name" value="Peptidase_M1_pepN_Ig-like"/>
</dbReference>
<feature type="domain" description="Peptidase M1 alanyl aminopeptidase C-terminal" evidence="16">
    <location>
        <begin position="558"/>
        <end position="838"/>
    </location>
</feature>
<dbReference type="Pfam" id="PF17432">
    <property type="entry name" value="DUF3458_C"/>
    <property type="match status" value="1"/>
</dbReference>
<dbReference type="Proteomes" id="UP000885750">
    <property type="component" value="Unassembled WGS sequence"/>
</dbReference>
<dbReference type="GO" id="GO:0016285">
    <property type="term" value="F:alanyl aminopeptidase activity"/>
    <property type="evidence" value="ECO:0007669"/>
    <property type="project" value="UniProtKB-EC"/>
</dbReference>
<proteinExistence type="inferred from homology"/>
<dbReference type="FunFam" id="2.60.40.1730:FF:000005">
    <property type="entry name" value="Aminopeptidase N"/>
    <property type="match status" value="1"/>
</dbReference>
<dbReference type="EC" id="3.4.11.2" evidence="4 13"/>
<evidence type="ECO:0000256" key="3">
    <source>
        <dbReference type="ARBA" id="ARBA00010136"/>
    </source>
</evidence>
<reference evidence="18" key="1">
    <citation type="journal article" date="2020" name="mSystems">
        <title>Genome- and Community-Level Interaction Insights into Carbon Utilization and Element Cycling Functions of Hydrothermarchaeota in Hydrothermal Sediment.</title>
        <authorList>
            <person name="Zhou Z."/>
            <person name="Liu Y."/>
            <person name="Xu W."/>
            <person name="Pan J."/>
            <person name="Luo Z.H."/>
            <person name="Li M."/>
        </authorList>
    </citation>
    <scope>NUCLEOTIDE SEQUENCE [LARGE SCALE GENOMIC DNA]</scope>
    <source>
        <strain evidence="18">HyVt-493</strain>
    </source>
</reference>
<dbReference type="Gene3D" id="2.60.40.1730">
    <property type="entry name" value="tricorn interacting facor f3 domain"/>
    <property type="match status" value="1"/>
</dbReference>
<dbReference type="PANTHER" id="PTHR46322:SF1">
    <property type="entry name" value="PUROMYCIN-SENSITIVE AMINOPEPTIDASE"/>
    <property type="match status" value="1"/>
</dbReference>
<dbReference type="FunFam" id="2.60.40.1840:FF:000001">
    <property type="entry name" value="Aminopeptidase N"/>
    <property type="match status" value="1"/>
</dbReference>
<accession>A0A7V2SXR4</accession>
<evidence type="ECO:0000256" key="4">
    <source>
        <dbReference type="ARBA" id="ARBA00012564"/>
    </source>
</evidence>
<keyword evidence="11" id="KW-0482">Metalloprotease</keyword>
<dbReference type="PANTHER" id="PTHR46322">
    <property type="entry name" value="PUROMYCIN-SENSITIVE AMINOPEPTIDASE"/>
    <property type="match status" value="1"/>
</dbReference>
<dbReference type="FunFam" id="1.10.390.10:FF:000002">
    <property type="entry name" value="Aminopeptidase N"/>
    <property type="match status" value="1"/>
</dbReference>
<evidence type="ECO:0000256" key="1">
    <source>
        <dbReference type="ARBA" id="ARBA00000098"/>
    </source>
</evidence>